<evidence type="ECO:0000256" key="1">
    <source>
        <dbReference type="ARBA" id="ARBA00004447"/>
    </source>
</evidence>
<dbReference type="InterPro" id="IPR029044">
    <property type="entry name" value="Nucleotide-diphossugar_trans"/>
</dbReference>
<gene>
    <name evidence="10" type="ORF">CVLEPA_LOCUS1387</name>
</gene>
<dbReference type="SUPFAM" id="SSF53448">
    <property type="entry name" value="Nucleotide-diphospho-sugar transferases"/>
    <property type="match status" value="1"/>
</dbReference>
<keyword evidence="7 9" id="KW-0333">Golgi apparatus</keyword>
<keyword evidence="11" id="KW-1185">Reference proteome</keyword>
<dbReference type="PANTHER" id="PTHR12369:SF11">
    <property type="entry name" value="HEXOSYLTRANSFERASE"/>
    <property type="match status" value="1"/>
</dbReference>
<evidence type="ECO:0000256" key="7">
    <source>
        <dbReference type="ARBA" id="ARBA00023034"/>
    </source>
</evidence>
<dbReference type="Pfam" id="PF05679">
    <property type="entry name" value="CHGN"/>
    <property type="match status" value="1"/>
</dbReference>
<evidence type="ECO:0000256" key="6">
    <source>
        <dbReference type="ARBA" id="ARBA00022989"/>
    </source>
</evidence>
<keyword evidence="6" id="KW-1133">Transmembrane helix</keyword>
<protein>
    <recommendedName>
        <fullName evidence="9">Hexosyltransferase</fullName>
        <ecNumber evidence="9">2.4.1.-</ecNumber>
    </recommendedName>
</protein>
<evidence type="ECO:0000256" key="9">
    <source>
        <dbReference type="RuleBase" id="RU364016"/>
    </source>
</evidence>
<organism evidence="10 11">
    <name type="scientific">Clavelina lepadiformis</name>
    <name type="common">Light-bulb sea squirt</name>
    <name type="synonym">Ascidia lepadiformis</name>
    <dbReference type="NCBI Taxonomy" id="159417"/>
    <lineage>
        <taxon>Eukaryota</taxon>
        <taxon>Metazoa</taxon>
        <taxon>Chordata</taxon>
        <taxon>Tunicata</taxon>
        <taxon>Ascidiacea</taxon>
        <taxon>Aplousobranchia</taxon>
        <taxon>Clavelinidae</taxon>
        <taxon>Clavelina</taxon>
    </lineage>
</organism>
<evidence type="ECO:0000256" key="4">
    <source>
        <dbReference type="ARBA" id="ARBA00022692"/>
    </source>
</evidence>
<comment type="similarity">
    <text evidence="2 9">Belongs to the chondroitin N-acetylgalactosaminyltransferase family.</text>
</comment>
<evidence type="ECO:0000256" key="3">
    <source>
        <dbReference type="ARBA" id="ARBA00022679"/>
    </source>
</evidence>
<reference evidence="10 11" key="1">
    <citation type="submission" date="2024-02" db="EMBL/GenBank/DDBJ databases">
        <authorList>
            <person name="Daric V."/>
            <person name="Darras S."/>
        </authorList>
    </citation>
    <scope>NUCLEOTIDE SEQUENCE [LARGE SCALE GENOMIC DNA]</scope>
</reference>
<keyword evidence="8" id="KW-0472">Membrane</keyword>
<name>A0ABP0EY78_CLALP</name>
<evidence type="ECO:0000313" key="11">
    <source>
        <dbReference type="Proteomes" id="UP001642483"/>
    </source>
</evidence>
<accession>A0ABP0EY78</accession>
<dbReference type="Gene3D" id="3.90.550.10">
    <property type="entry name" value="Spore Coat Polysaccharide Biosynthesis Protein SpsA, Chain A"/>
    <property type="match status" value="1"/>
</dbReference>
<dbReference type="PANTHER" id="PTHR12369">
    <property type="entry name" value="CHONDROITIN SYNTHASE"/>
    <property type="match status" value="1"/>
</dbReference>
<sequence>MVGIWNGQFQYNKDMMISKQCSCQRYFCMPCKKPEDTRITEMRNTEVANSYYRSYRYTPLSATEDEIGRWRFLTEKYNYEMINQEPRVGLNGMWKLEVNRVKTQGEKFINDHDSKNKLVTGRLKLDGMHHHVDPFSGVKYLITFEEEKDDEKNSATVEMWRPYVPGKPQLVDIEYDSGSKMINIISPLSKVTERFRHFLARYEENILHNPMAGPVRILFVIFKPDEKSNDHTTTDMVTVIEKFKNKNPKALIDYTFAVGEFNRAVGLHTGVSQCDDNEIVLFLDVDLKVGPDFLGRIRRNTIQHRKVIFPIMYSQYDPDILVKAAAVDADLQFFTVNNMDINKQTGFWIYYAYGVAAMYKSDYVKVGGFRLDIRGWGGEDVDLFKKMVADTQLDVMSIVDPDLIHIYHKRGCDIELASDQYDMCVGAWAETLGSQVEIASLYLDSHRKQHKGALL</sequence>
<dbReference type="EC" id="2.4.1.-" evidence="9"/>
<dbReference type="Proteomes" id="UP001642483">
    <property type="component" value="Unassembled WGS sequence"/>
</dbReference>
<dbReference type="InterPro" id="IPR051227">
    <property type="entry name" value="CS_glycosyltransferase"/>
</dbReference>
<keyword evidence="3 9" id="KW-0808">Transferase</keyword>
<keyword evidence="5 9" id="KW-0735">Signal-anchor</keyword>
<keyword evidence="4" id="KW-0812">Transmembrane</keyword>
<comment type="caution">
    <text evidence="10">The sequence shown here is derived from an EMBL/GenBank/DDBJ whole genome shotgun (WGS) entry which is preliminary data.</text>
</comment>
<dbReference type="InterPro" id="IPR008428">
    <property type="entry name" value="Chond_GalNAc"/>
</dbReference>
<evidence type="ECO:0000256" key="5">
    <source>
        <dbReference type="ARBA" id="ARBA00022968"/>
    </source>
</evidence>
<evidence type="ECO:0000313" key="10">
    <source>
        <dbReference type="EMBL" id="CAK8672434.1"/>
    </source>
</evidence>
<comment type="subcellular location">
    <subcellularLocation>
        <location evidence="1 9">Golgi apparatus</location>
        <location evidence="1 9">Golgi stack membrane</location>
        <topology evidence="1 9">Single-pass type II membrane protein</topology>
    </subcellularLocation>
</comment>
<proteinExistence type="inferred from homology"/>
<evidence type="ECO:0000256" key="8">
    <source>
        <dbReference type="ARBA" id="ARBA00023136"/>
    </source>
</evidence>
<dbReference type="EMBL" id="CAWYQH010000001">
    <property type="protein sequence ID" value="CAK8672434.1"/>
    <property type="molecule type" value="Genomic_DNA"/>
</dbReference>
<evidence type="ECO:0000256" key="2">
    <source>
        <dbReference type="ARBA" id="ARBA00009239"/>
    </source>
</evidence>